<evidence type="ECO:0000313" key="1">
    <source>
        <dbReference type="EMBL" id="KKN78463.1"/>
    </source>
</evidence>
<protein>
    <submittedName>
        <fullName evidence="1">Uncharacterized protein</fullName>
    </submittedName>
</protein>
<organism evidence="1">
    <name type="scientific">marine sediment metagenome</name>
    <dbReference type="NCBI Taxonomy" id="412755"/>
    <lineage>
        <taxon>unclassified sequences</taxon>
        <taxon>metagenomes</taxon>
        <taxon>ecological metagenomes</taxon>
    </lineage>
</organism>
<dbReference type="AlphaFoldDB" id="A0A0F9WJ50"/>
<reference evidence="1" key="1">
    <citation type="journal article" date="2015" name="Nature">
        <title>Complex archaea that bridge the gap between prokaryotes and eukaryotes.</title>
        <authorList>
            <person name="Spang A."/>
            <person name="Saw J.H."/>
            <person name="Jorgensen S.L."/>
            <person name="Zaremba-Niedzwiedzka K."/>
            <person name="Martijn J."/>
            <person name="Lind A.E."/>
            <person name="van Eijk R."/>
            <person name="Schleper C."/>
            <person name="Guy L."/>
            <person name="Ettema T.J."/>
        </authorList>
    </citation>
    <scope>NUCLEOTIDE SEQUENCE</scope>
</reference>
<dbReference type="EMBL" id="LAZR01000262">
    <property type="protein sequence ID" value="KKN78463.1"/>
    <property type="molecule type" value="Genomic_DNA"/>
</dbReference>
<name>A0A0F9WJ50_9ZZZZ</name>
<accession>A0A0F9WJ50</accession>
<sequence>MQVGQEHRVGLVNSILTDGEKLTALRVIDLLREANMMTEALEVISRRFAIRVKAIADWYYSQRS</sequence>
<gene>
    <name evidence="1" type="ORF">LCGC14_0349950</name>
</gene>
<comment type="caution">
    <text evidence="1">The sequence shown here is derived from an EMBL/GenBank/DDBJ whole genome shotgun (WGS) entry which is preliminary data.</text>
</comment>
<proteinExistence type="predicted"/>